<dbReference type="InterPro" id="IPR036179">
    <property type="entry name" value="Ig-like_dom_sf"/>
</dbReference>
<reference evidence="2" key="2">
    <citation type="submission" date="2025-09" db="UniProtKB">
        <authorList>
            <consortium name="Ensembl"/>
        </authorList>
    </citation>
    <scope>IDENTIFICATION</scope>
</reference>
<dbReference type="SMART" id="SM00406">
    <property type="entry name" value="IGv"/>
    <property type="match status" value="1"/>
</dbReference>
<evidence type="ECO:0000259" key="1">
    <source>
        <dbReference type="PROSITE" id="PS50835"/>
    </source>
</evidence>
<dbReference type="SMART" id="SM00409">
    <property type="entry name" value="IG"/>
    <property type="match status" value="1"/>
</dbReference>
<dbReference type="InterPro" id="IPR050150">
    <property type="entry name" value="IgV_Light_Chain"/>
</dbReference>
<protein>
    <recommendedName>
        <fullName evidence="1">Ig-like domain-containing protein</fullName>
    </recommendedName>
</protein>
<reference evidence="2" key="1">
    <citation type="submission" date="2025-08" db="UniProtKB">
        <authorList>
            <consortium name="Ensembl"/>
        </authorList>
    </citation>
    <scope>IDENTIFICATION</scope>
</reference>
<dbReference type="PANTHER" id="PTHR23267">
    <property type="entry name" value="IMMUNOGLOBULIN LIGHT CHAIN"/>
    <property type="match status" value="1"/>
</dbReference>
<accession>A0A671T308</accession>
<dbReference type="Pfam" id="PF07686">
    <property type="entry name" value="V-set"/>
    <property type="match status" value="1"/>
</dbReference>
<dbReference type="Ensembl" id="ENSSANT00000109192.1">
    <property type="protein sequence ID" value="ENSSANP00000102879.1"/>
    <property type="gene ID" value="ENSSANG00000050453.1"/>
</dbReference>
<keyword evidence="3" id="KW-1185">Reference proteome</keyword>
<feature type="domain" description="Ig-like" evidence="1">
    <location>
        <begin position="7"/>
        <end position="87"/>
    </location>
</feature>
<dbReference type="SUPFAM" id="SSF48726">
    <property type="entry name" value="Immunoglobulin"/>
    <property type="match status" value="1"/>
</dbReference>
<proteinExistence type="predicted"/>
<dbReference type="InterPro" id="IPR013106">
    <property type="entry name" value="Ig_V-set"/>
</dbReference>
<dbReference type="InterPro" id="IPR003599">
    <property type="entry name" value="Ig_sub"/>
</dbReference>
<dbReference type="InterPro" id="IPR013783">
    <property type="entry name" value="Ig-like_fold"/>
</dbReference>
<dbReference type="Gene3D" id="2.60.40.10">
    <property type="entry name" value="Immunoglobulins"/>
    <property type="match status" value="1"/>
</dbReference>
<dbReference type="Proteomes" id="UP000472260">
    <property type="component" value="Unassembled WGS sequence"/>
</dbReference>
<sequence length="98" mass="10760">HEEVQSPEYLLVKARDSASISCTASSGIGYDMSWYLLRPGKTPKLLIYRTSNLASGVSDRFGGTYSGYEFTLNIRGVQTEDAGVYYCMGYYSGGVCTQ</sequence>
<dbReference type="InterPro" id="IPR007110">
    <property type="entry name" value="Ig-like_dom"/>
</dbReference>
<name>A0A671T308_9TELE</name>
<evidence type="ECO:0000313" key="2">
    <source>
        <dbReference type="Ensembl" id="ENSSANP00000102879.1"/>
    </source>
</evidence>
<dbReference type="AlphaFoldDB" id="A0A671T308"/>
<organism evidence="2 3">
    <name type="scientific">Sinocyclocheilus anshuiensis</name>
    <dbReference type="NCBI Taxonomy" id="1608454"/>
    <lineage>
        <taxon>Eukaryota</taxon>
        <taxon>Metazoa</taxon>
        <taxon>Chordata</taxon>
        <taxon>Craniata</taxon>
        <taxon>Vertebrata</taxon>
        <taxon>Euteleostomi</taxon>
        <taxon>Actinopterygii</taxon>
        <taxon>Neopterygii</taxon>
        <taxon>Teleostei</taxon>
        <taxon>Ostariophysi</taxon>
        <taxon>Cypriniformes</taxon>
        <taxon>Cyprinidae</taxon>
        <taxon>Cyprininae</taxon>
        <taxon>Sinocyclocheilus</taxon>
    </lineage>
</organism>
<dbReference type="PROSITE" id="PS50835">
    <property type="entry name" value="IG_LIKE"/>
    <property type="match status" value="1"/>
</dbReference>
<evidence type="ECO:0000313" key="3">
    <source>
        <dbReference type="Proteomes" id="UP000472260"/>
    </source>
</evidence>